<dbReference type="PANTHER" id="PTHR35024">
    <property type="entry name" value="HYPOTHETICAL CYTOSOLIC PROTEIN"/>
    <property type="match status" value="1"/>
</dbReference>
<dbReference type="HOGENOM" id="CLU_1747971_0_0_4"/>
<dbReference type="OrthoDB" id="9179856at2"/>
<dbReference type="RefSeq" id="WP_046330050.1">
    <property type="nucleotide sequence ID" value="NZ_CP007501.1"/>
</dbReference>
<organism evidence="2 3">
    <name type="scientific">Polynucleobacter duraquae</name>
    <dbReference type="NCBI Taxonomy" id="1835254"/>
    <lineage>
        <taxon>Bacteria</taxon>
        <taxon>Pseudomonadati</taxon>
        <taxon>Pseudomonadota</taxon>
        <taxon>Betaproteobacteria</taxon>
        <taxon>Burkholderiales</taxon>
        <taxon>Burkholderiaceae</taxon>
        <taxon>Polynucleobacter</taxon>
    </lineage>
</organism>
<evidence type="ECO:0000313" key="3">
    <source>
        <dbReference type="Proteomes" id="UP000061135"/>
    </source>
</evidence>
<sequence>MFFKKEIETTSNTSSEMIPANDLLQNEEISEIIQSAPTLPEGQNVRQAGNLVVGEGVCLMGSFNVPNKTIITGLIEGSLATKELLVGKEGRVQGEVNCQLADIAGHVENDLQVHITLTIRASAVITGNIFYHEITIEKGAKISGQLARL</sequence>
<comment type="similarity">
    <text evidence="1">Belongs to the bactofilin family.</text>
</comment>
<dbReference type="EMBL" id="CP007501">
    <property type="protein sequence ID" value="AKD25221.1"/>
    <property type="molecule type" value="Genomic_DNA"/>
</dbReference>
<evidence type="ECO:0000313" key="2">
    <source>
        <dbReference type="EMBL" id="AKD25221.1"/>
    </source>
</evidence>
<dbReference type="PATRIC" id="fig|576611.7.peg.903"/>
<keyword evidence="3" id="KW-1185">Reference proteome</keyword>
<dbReference type="Proteomes" id="UP000061135">
    <property type="component" value="Chromosome"/>
</dbReference>
<reference evidence="2 3" key="1">
    <citation type="submission" date="2014-03" db="EMBL/GenBank/DDBJ databases">
        <title>Genome of Polynucleobacter strain MWH-MoK4.</title>
        <authorList>
            <person name="Hahn M.W."/>
        </authorList>
    </citation>
    <scope>NUCLEOTIDE SEQUENCE [LARGE SCALE GENOMIC DNA]</scope>
    <source>
        <strain evidence="2 3">MWH-MoK4</strain>
    </source>
</reference>
<dbReference type="InterPro" id="IPR007607">
    <property type="entry name" value="BacA/B"/>
</dbReference>
<dbReference type="AlphaFoldDB" id="A0A0E3ZJQ5"/>
<evidence type="ECO:0000256" key="1">
    <source>
        <dbReference type="ARBA" id="ARBA00044755"/>
    </source>
</evidence>
<dbReference type="KEGG" id="pdq:CL55_00008880"/>
<proteinExistence type="inferred from homology"/>
<protein>
    <submittedName>
        <fullName evidence="2">Integral membrane protein CcmA involved in cell shape determination</fullName>
    </submittedName>
</protein>
<dbReference type="PANTHER" id="PTHR35024:SF4">
    <property type="entry name" value="POLYMER-FORMING CYTOSKELETAL PROTEIN"/>
    <property type="match status" value="1"/>
</dbReference>
<accession>A0A0E3ZJQ5</accession>
<gene>
    <name evidence="2" type="ORF">CL55_00008880</name>
</gene>
<dbReference type="Pfam" id="PF04519">
    <property type="entry name" value="Bactofilin"/>
    <property type="match status" value="1"/>
</dbReference>
<name>A0A0E3ZJQ5_9BURK</name>